<keyword evidence="3 5" id="KW-1133">Transmembrane helix</keyword>
<name>A0A813KYF1_POLGL</name>
<feature type="transmembrane region" description="Helical" evidence="5">
    <location>
        <begin position="304"/>
        <end position="325"/>
    </location>
</feature>
<keyword evidence="4 5" id="KW-0472">Membrane</keyword>
<feature type="transmembrane region" description="Helical" evidence="5">
    <location>
        <begin position="87"/>
        <end position="106"/>
    </location>
</feature>
<protein>
    <submittedName>
        <fullName evidence="6">Uncharacterized protein</fullName>
    </submittedName>
</protein>
<dbReference type="GO" id="GO:0016020">
    <property type="term" value="C:membrane"/>
    <property type="evidence" value="ECO:0007669"/>
    <property type="project" value="UniProtKB-SubCell"/>
</dbReference>
<feature type="transmembrane region" description="Helical" evidence="5">
    <location>
        <begin position="56"/>
        <end position="75"/>
    </location>
</feature>
<proteinExistence type="predicted"/>
<evidence type="ECO:0000256" key="4">
    <source>
        <dbReference type="ARBA" id="ARBA00023136"/>
    </source>
</evidence>
<evidence type="ECO:0000313" key="7">
    <source>
        <dbReference type="Proteomes" id="UP000626109"/>
    </source>
</evidence>
<comment type="subcellular location">
    <subcellularLocation>
        <location evidence="1">Membrane</location>
        <topology evidence="1">Multi-pass membrane protein</topology>
    </subcellularLocation>
</comment>
<evidence type="ECO:0000256" key="5">
    <source>
        <dbReference type="SAM" id="Phobius"/>
    </source>
</evidence>
<gene>
    <name evidence="6" type="ORF">PGLA2088_LOCUS40312</name>
</gene>
<reference evidence="6" key="1">
    <citation type="submission" date="2021-02" db="EMBL/GenBank/DDBJ databases">
        <authorList>
            <person name="Dougan E. K."/>
            <person name="Rhodes N."/>
            <person name="Thang M."/>
            <person name="Chan C."/>
        </authorList>
    </citation>
    <scope>NUCLEOTIDE SEQUENCE</scope>
</reference>
<organism evidence="6 7">
    <name type="scientific">Polarella glacialis</name>
    <name type="common">Dinoflagellate</name>
    <dbReference type="NCBI Taxonomy" id="89957"/>
    <lineage>
        <taxon>Eukaryota</taxon>
        <taxon>Sar</taxon>
        <taxon>Alveolata</taxon>
        <taxon>Dinophyceae</taxon>
        <taxon>Suessiales</taxon>
        <taxon>Suessiaceae</taxon>
        <taxon>Polarella</taxon>
    </lineage>
</organism>
<feature type="transmembrane region" description="Helical" evidence="5">
    <location>
        <begin position="262"/>
        <end position="292"/>
    </location>
</feature>
<dbReference type="InterPro" id="IPR027469">
    <property type="entry name" value="Cation_efflux_TMD_sf"/>
</dbReference>
<sequence>MGEHGKEAAARGGCLGNLNANARSLLVAMSITLAVTVSQFFFAISTNSISLQADCISMGVDVMCYLASFITEMMSEKRSKLKRRLEVSVSLVSLLVLLGASVYFLLEASENISTTLQIRMVRRATAALGADSGDPYGRTPLNPDGATGWTGSIQDLESMSAPNGRLTTQPFGYNGIKGGYSQYGGVLPYSVSDAQAGCDPHSIDTCDQDDSPNGYVMLTFGLVGLLSDMITIIFTISQAAIAKKAHAQATKEGKDPVDAPDLGVVMLSAFLHIGADLIRCLATITAPTYIILKPGWASSGADDLSGLVVTVVIILGAFYGIFEWLRDVCQKKKAKACTMFANSSNEVSLEEVVPSGELPIIGEV</sequence>
<dbReference type="SUPFAM" id="SSF161111">
    <property type="entry name" value="Cation efflux protein transmembrane domain-like"/>
    <property type="match status" value="1"/>
</dbReference>
<evidence type="ECO:0000313" key="6">
    <source>
        <dbReference type="EMBL" id="CAE8718844.1"/>
    </source>
</evidence>
<comment type="caution">
    <text evidence="6">The sequence shown here is derived from an EMBL/GenBank/DDBJ whole genome shotgun (WGS) entry which is preliminary data.</text>
</comment>
<dbReference type="Proteomes" id="UP000626109">
    <property type="component" value="Unassembled WGS sequence"/>
</dbReference>
<evidence type="ECO:0000256" key="3">
    <source>
        <dbReference type="ARBA" id="ARBA00022989"/>
    </source>
</evidence>
<keyword evidence="2 5" id="KW-0812">Transmembrane</keyword>
<dbReference type="EMBL" id="CAJNNW010033426">
    <property type="protein sequence ID" value="CAE8718844.1"/>
    <property type="molecule type" value="Genomic_DNA"/>
</dbReference>
<dbReference type="Gene3D" id="1.20.1510.10">
    <property type="entry name" value="Cation efflux protein transmembrane domain"/>
    <property type="match status" value="1"/>
</dbReference>
<accession>A0A813KYF1</accession>
<dbReference type="AlphaFoldDB" id="A0A813KYF1"/>
<evidence type="ECO:0000256" key="2">
    <source>
        <dbReference type="ARBA" id="ARBA00022692"/>
    </source>
</evidence>
<feature type="transmembrane region" description="Helical" evidence="5">
    <location>
        <begin position="25"/>
        <end position="44"/>
    </location>
</feature>
<feature type="transmembrane region" description="Helical" evidence="5">
    <location>
        <begin position="215"/>
        <end position="241"/>
    </location>
</feature>
<evidence type="ECO:0000256" key="1">
    <source>
        <dbReference type="ARBA" id="ARBA00004141"/>
    </source>
</evidence>